<dbReference type="NCBIfam" id="TIGR01852">
    <property type="entry name" value="lipid_A_lpxA"/>
    <property type="match status" value="1"/>
</dbReference>
<dbReference type="InterPro" id="IPR029098">
    <property type="entry name" value="Acetyltransf_C"/>
</dbReference>
<dbReference type="InterPro" id="IPR010137">
    <property type="entry name" value="Lipid_A_LpxA"/>
</dbReference>
<dbReference type="Gene3D" id="1.20.1180.10">
    <property type="entry name" value="Udp N-acetylglucosamine O-acyltransferase, C-terminal domain"/>
    <property type="match status" value="1"/>
</dbReference>
<dbReference type="RefSeq" id="WP_087282286.1">
    <property type="nucleotide sequence ID" value="NZ_CP021455.1"/>
</dbReference>
<dbReference type="PANTHER" id="PTHR43480:SF1">
    <property type="entry name" value="ACYL-[ACYL-CARRIER-PROTEIN]--UDP-N-ACETYLGLUCOSAMINE O-ACYLTRANSFERASE, MITOCHONDRIAL-RELATED"/>
    <property type="match status" value="1"/>
</dbReference>
<evidence type="ECO:0000256" key="4">
    <source>
        <dbReference type="ARBA" id="ARBA00022679"/>
    </source>
</evidence>
<evidence type="ECO:0000313" key="11">
    <source>
        <dbReference type="Proteomes" id="UP000196138"/>
    </source>
</evidence>
<dbReference type="GO" id="GO:0009245">
    <property type="term" value="P:lipid A biosynthetic process"/>
    <property type="evidence" value="ECO:0007669"/>
    <property type="project" value="UniProtKB-UniRule"/>
</dbReference>
<sequence>MTHAKIHPTALVDARAELDSSVEVGPYAVIGPHVQMGAGCSVGPHACIEGHTRIGQNNRFFQFVSIGAAPQDKKYAGEPTRLEIGNDNTFREFVTINTGTTQDQGITRLGDDNWIMAYVHVAHDCQLGSHIILANAVQLAGHVHLGDWVFLGGQTGVHQFVRVGAHAMAAFQTRLPQDVPPFMTVGGNPVAAHGVNAEGLRRRGFSPERIANVKHMQRLLYRQGLALEAVRGQLDALRDEVHDADMQADVHLMQAFLQEATRGIVR</sequence>
<dbReference type="GO" id="GO:0016020">
    <property type="term" value="C:membrane"/>
    <property type="evidence" value="ECO:0007669"/>
    <property type="project" value="GOC"/>
</dbReference>
<comment type="pathway">
    <text evidence="8">Glycolipid biosynthesis; lipid IV(A) biosynthesis; lipid IV(A) from (3R)-3-hydroxytetradecanoyl-[acyl-carrier-protein] and UDP-N-acetyl-alpha-D-glucosamine: step 1/6.</text>
</comment>
<keyword evidence="7 8" id="KW-0012">Acyltransferase</keyword>
<evidence type="ECO:0000256" key="5">
    <source>
        <dbReference type="ARBA" id="ARBA00022737"/>
    </source>
</evidence>
<evidence type="ECO:0000256" key="6">
    <source>
        <dbReference type="ARBA" id="ARBA00023098"/>
    </source>
</evidence>
<evidence type="ECO:0000259" key="9">
    <source>
        <dbReference type="Pfam" id="PF13720"/>
    </source>
</evidence>
<dbReference type="OrthoDB" id="9807278at2"/>
<dbReference type="CDD" id="cd03351">
    <property type="entry name" value="LbH_UDP-GlcNAc_AT"/>
    <property type="match status" value="1"/>
</dbReference>
<dbReference type="Proteomes" id="UP000196138">
    <property type="component" value="Chromosome"/>
</dbReference>
<comment type="catalytic activity">
    <reaction evidence="8">
        <text>a (3R)-hydroxyacyl-[ACP] + UDP-N-acetyl-alpha-D-glucosamine = a UDP-3-O-[(3R)-3-hydroxyacyl]-N-acetyl-alpha-D-glucosamine + holo-[ACP]</text>
        <dbReference type="Rhea" id="RHEA:67812"/>
        <dbReference type="Rhea" id="RHEA-COMP:9685"/>
        <dbReference type="Rhea" id="RHEA-COMP:9945"/>
        <dbReference type="ChEBI" id="CHEBI:57705"/>
        <dbReference type="ChEBI" id="CHEBI:64479"/>
        <dbReference type="ChEBI" id="CHEBI:78827"/>
        <dbReference type="ChEBI" id="CHEBI:173225"/>
        <dbReference type="EC" id="2.3.1.129"/>
    </reaction>
</comment>
<keyword evidence="5 8" id="KW-0677">Repeat</keyword>
<dbReference type="PANTHER" id="PTHR43480">
    <property type="entry name" value="ACYL-[ACYL-CARRIER-PROTEIN]--UDP-N-ACETYLGLUCOSAMINE O-ACYLTRANSFERASE"/>
    <property type="match status" value="1"/>
</dbReference>
<feature type="domain" description="UDP N-acetylglucosamine O-acyltransferase C-terminal" evidence="9">
    <location>
        <begin position="178"/>
        <end position="265"/>
    </location>
</feature>
<evidence type="ECO:0000313" key="10">
    <source>
        <dbReference type="EMBL" id="ARU05782.1"/>
    </source>
</evidence>
<comment type="function">
    <text evidence="8">Involved in the biosynthesis of lipid A, a phosphorylated glycolipid that anchors the lipopolysaccharide to the outer membrane of the cell.</text>
</comment>
<dbReference type="Pfam" id="PF13720">
    <property type="entry name" value="Acetyltransf_11"/>
    <property type="match status" value="1"/>
</dbReference>
<evidence type="ECO:0000256" key="2">
    <source>
        <dbReference type="ARBA" id="ARBA00022516"/>
    </source>
</evidence>
<dbReference type="PIRSF" id="PIRSF000456">
    <property type="entry name" value="UDP-GlcNAc_acltr"/>
    <property type="match status" value="1"/>
</dbReference>
<protein>
    <recommendedName>
        <fullName evidence="8">Acyl-[acyl-carrier-protein]--UDP-N-acetylglucosamine O-acyltransferase</fullName>
        <shortName evidence="8">UDP-N-acetylglucosamine acyltransferase</shortName>
        <ecNumber evidence="8">2.3.1.129</ecNumber>
    </recommendedName>
</protein>
<dbReference type="GO" id="GO:0008780">
    <property type="term" value="F:acyl-[acyl-carrier-protein]-UDP-N-acetylglucosamine O-acyltransferase activity"/>
    <property type="evidence" value="ECO:0007669"/>
    <property type="project" value="UniProtKB-UniRule"/>
</dbReference>
<organism evidence="10 11">
    <name type="scientific">Comamonas serinivorans</name>
    <dbReference type="NCBI Taxonomy" id="1082851"/>
    <lineage>
        <taxon>Bacteria</taxon>
        <taxon>Pseudomonadati</taxon>
        <taxon>Pseudomonadota</taxon>
        <taxon>Betaproteobacteria</taxon>
        <taxon>Burkholderiales</taxon>
        <taxon>Comamonadaceae</taxon>
        <taxon>Comamonas</taxon>
    </lineage>
</organism>
<dbReference type="Gene3D" id="2.160.10.10">
    <property type="entry name" value="Hexapeptide repeat proteins"/>
    <property type="match status" value="1"/>
</dbReference>
<dbReference type="AlphaFoldDB" id="A0A1Y0ERA1"/>
<dbReference type="UniPathway" id="UPA00359">
    <property type="reaction ID" value="UER00477"/>
</dbReference>
<dbReference type="EMBL" id="CP021455">
    <property type="protein sequence ID" value="ARU05782.1"/>
    <property type="molecule type" value="Genomic_DNA"/>
</dbReference>
<comment type="subunit">
    <text evidence="8">Homotrimer.</text>
</comment>
<keyword evidence="3 8" id="KW-0441">Lipid A biosynthesis</keyword>
<accession>A0A1Y0ERA1</accession>
<dbReference type="GO" id="GO:0005737">
    <property type="term" value="C:cytoplasm"/>
    <property type="evidence" value="ECO:0007669"/>
    <property type="project" value="UniProtKB-SubCell"/>
</dbReference>
<dbReference type="HAMAP" id="MF_00387">
    <property type="entry name" value="LpxA"/>
    <property type="match status" value="1"/>
</dbReference>
<keyword evidence="4 8" id="KW-0808">Transferase</keyword>
<comment type="similarity">
    <text evidence="8">Belongs to the transferase hexapeptide repeat family. LpxA subfamily.</text>
</comment>
<dbReference type="Pfam" id="PF00132">
    <property type="entry name" value="Hexapep"/>
    <property type="match status" value="1"/>
</dbReference>
<dbReference type="KEGG" id="cser:CCO03_14785"/>
<dbReference type="InterPro" id="IPR037157">
    <property type="entry name" value="Acetyltransf_C_sf"/>
</dbReference>
<evidence type="ECO:0000256" key="7">
    <source>
        <dbReference type="ARBA" id="ARBA00023315"/>
    </source>
</evidence>
<dbReference type="InterPro" id="IPR011004">
    <property type="entry name" value="Trimer_LpxA-like_sf"/>
</dbReference>
<keyword evidence="1 8" id="KW-0963">Cytoplasm</keyword>
<evidence type="ECO:0000256" key="8">
    <source>
        <dbReference type="HAMAP-Rule" id="MF_00387"/>
    </source>
</evidence>
<keyword evidence="6 8" id="KW-0443">Lipid metabolism</keyword>
<proteinExistence type="inferred from homology"/>
<evidence type="ECO:0000256" key="1">
    <source>
        <dbReference type="ARBA" id="ARBA00022490"/>
    </source>
</evidence>
<gene>
    <name evidence="8" type="primary">lpxA</name>
    <name evidence="10" type="ORF">CCO03_14785</name>
</gene>
<dbReference type="NCBIfam" id="NF003657">
    <property type="entry name" value="PRK05289.1"/>
    <property type="match status" value="1"/>
</dbReference>
<comment type="subcellular location">
    <subcellularLocation>
        <location evidence="8">Cytoplasm</location>
    </subcellularLocation>
</comment>
<name>A0A1Y0ERA1_9BURK</name>
<dbReference type="InterPro" id="IPR018357">
    <property type="entry name" value="Hexapep_transf_CS"/>
</dbReference>
<dbReference type="InterPro" id="IPR001451">
    <property type="entry name" value="Hexapep"/>
</dbReference>
<evidence type="ECO:0000256" key="3">
    <source>
        <dbReference type="ARBA" id="ARBA00022556"/>
    </source>
</evidence>
<dbReference type="EC" id="2.3.1.129" evidence="8"/>
<reference evidence="10 11" key="1">
    <citation type="submission" date="2017-05" db="EMBL/GenBank/DDBJ databases">
        <authorList>
            <person name="Song R."/>
            <person name="Chenine A.L."/>
            <person name="Ruprecht R.M."/>
        </authorList>
    </citation>
    <scope>NUCLEOTIDE SEQUENCE [LARGE SCALE GENOMIC DNA]</scope>
    <source>
        <strain evidence="10 11">DSM 26136</strain>
    </source>
</reference>
<keyword evidence="11" id="KW-1185">Reference proteome</keyword>
<keyword evidence="2 8" id="KW-0444">Lipid biosynthesis</keyword>
<dbReference type="SUPFAM" id="SSF51161">
    <property type="entry name" value="Trimeric LpxA-like enzymes"/>
    <property type="match status" value="1"/>
</dbReference>
<dbReference type="PROSITE" id="PS00101">
    <property type="entry name" value="HEXAPEP_TRANSFERASES"/>
    <property type="match status" value="1"/>
</dbReference>